<sequence length="124" mass="13587">MLGKVIVTCGEIERIRSLAILASLPPNSLPVTRYVIPCLASPCLMLREVASSIPITNWSNVKLGLIDLLLDAISSGSIGSPLELHSALLHLKDTRYFSIGRSLAHYVLTSDTGISFMRMSYEER</sequence>
<gene>
    <name evidence="1" type="ORF">TL16_g09171</name>
</gene>
<evidence type="ECO:0000313" key="2">
    <source>
        <dbReference type="Proteomes" id="UP001162640"/>
    </source>
</evidence>
<name>A0A9W7B9Q2_9STRA</name>
<dbReference type="EMBL" id="BLQM01000310">
    <property type="protein sequence ID" value="GMH82180.1"/>
    <property type="molecule type" value="Genomic_DNA"/>
</dbReference>
<dbReference type="Proteomes" id="UP001162640">
    <property type="component" value="Unassembled WGS sequence"/>
</dbReference>
<dbReference type="AlphaFoldDB" id="A0A9W7B9Q2"/>
<reference evidence="2" key="1">
    <citation type="journal article" date="2023" name="Commun. Biol.">
        <title>Genome analysis of Parmales, the sister group of diatoms, reveals the evolutionary specialization of diatoms from phago-mixotrophs to photoautotrophs.</title>
        <authorList>
            <person name="Ban H."/>
            <person name="Sato S."/>
            <person name="Yoshikawa S."/>
            <person name="Yamada K."/>
            <person name="Nakamura Y."/>
            <person name="Ichinomiya M."/>
            <person name="Sato N."/>
            <person name="Blanc-Mathieu R."/>
            <person name="Endo H."/>
            <person name="Kuwata A."/>
            <person name="Ogata H."/>
        </authorList>
    </citation>
    <scope>NUCLEOTIDE SEQUENCE [LARGE SCALE GENOMIC DNA]</scope>
</reference>
<evidence type="ECO:0000313" key="1">
    <source>
        <dbReference type="EMBL" id="GMH82180.1"/>
    </source>
</evidence>
<accession>A0A9W7B9Q2</accession>
<protein>
    <submittedName>
        <fullName evidence="1">Uncharacterized protein</fullName>
    </submittedName>
</protein>
<organism evidence="1 2">
    <name type="scientific">Triparma laevis f. inornata</name>
    <dbReference type="NCBI Taxonomy" id="1714386"/>
    <lineage>
        <taxon>Eukaryota</taxon>
        <taxon>Sar</taxon>
        <taxon>Stramenopiles</taxon>
        <taxon>Ochrophyta</taxon>
        <taxon>Bolidophyceae</taxon>
        <taxon>Parmales</taxon>
        <taxon>Triparmaceae</taxon>
        <taxon>Triparma</taxon>
    </lineage>
</organism>
<comment type="caution">
    <text evidence="1">The sequence shown here is derived from an EMBL/GenBank/DDBJ whole genome shotgun (WGS) entry which is preliminary data.</text>
</comment>
<proteinExistence type="predicted"/>